<sequence length="361" mass="40397">MVALPSSSSSARRAPGRYSSSLLAQIVLTFALFSALLVTTSLAARTKATVVEGSEAILPMKKHSLYAPYVESNLQNKYWDFGGDAIVDTNRHVRLTQDKPHQAGYLWSRTPINNDNYEIEFEFRIDGKAGVTFGDGLALWLTDDRAKTGPVFGSKDRFRGLGVFFDTYANARHPYAFPRVMAMIGDGKTEYNGARDGGGQELGACSIDIRRTRVATKGRLTFVRGVYLELKIHYKEWDTWEPCFKIEDAQVPRNPFLGFSSLTGDVSDAHDIVNVKTSQIVFKNRSHVELLAERRKHFSPEAIKSAKAGSDYTTAYRASSFVHGVYHLIVFLVKWGIVVAVLAALVILGLRYRKKRDVKRF</sequence>
<dbReference type="CDD" id="cd07308">
    <property type="entry name" value="lectin_leg-like"/>
    <property type="match status" value="1"/>
</dbReference>
<reference evidence="8 9" key="1">
    <citation type="journal article" date="2018" name="Mol. Biol. Evol.">
        <title>Broad Genomic Sampling Reveals a Smut Pathogenic Ancestry of the Fungal Clade Ustilaginomycotina.</title>
        <authorList>
            <person name="Kijpornyongpan T."/>
            <person name="Mondo S.J."/>
            <person name="Barry K."/>
            <person name="Sandor L."/>
            <person name="Lee J."/>
            <person name="Lipzen A."/>
            <person name="Pangilinan J."/>
            <person name="LaButti K."/>
            <person name="Hainaut M."/>
            <person name="Henrissat B."/>
            <person name="Grigoriev I.V."/>
            <person name="Spatafora J.W."/>
            <person name="Aime M.C."/>
        </authorList>
    </citation>
    <scope>NUCLEOTIDE SEQUENCE [LARGE SCALE GENOMIC DNA]</scope>
    <source>
        <strain evidence="8 9">MCA 4718</strain>
    </source>
</reference>
<dbReference type="Gene3D" id="2.60.120.200">
    <property type="match status" value="1"/>
</dbReference>
<evidence type="ECO:0000256" key="3">
    <source>
        <dbReference type="ARBA" id="ARBA00022729"/>
    </source>
</evidence>
<dbReference type="PANTHER" id="PTHR12223:SF45">
    <property type="entry name" value="RE50040P"/>
    <property type="match status" value="1"/>
</dbReference>
<dbReference type="GO" id="GO:0030134">
    <property type="term" value="C:COPII-coated ER to Golgi transport vesicle"/>
    <property type="evidence" value="ECO:0007669"/>
    <property type="project" value="TreeGrafter"/>
</dbReference>
<dbReference type="InterPro" id="IPR051136">
    <property type="entry name" value="Intracellular_Lectin-GPT"/>
</dbReference>
<dbReference type="SUPFAM" id="SSF49899">
    <property type="entry name" value="Concanavalin A-like lectins/glucanases"/>
    <property type="match status" value="1"/>
</dbReference>
<dbReference type="Pfam" id="PF03388">
    <property type="entry name" value="Lectin_leg-like"/>
    <property type="match status" value="1"/>
</dbReference>
<organism evidence="8 9">
    <name type="scientific">Pseudomicrostroma glucosiphilum</name>
    <dbReference type="NCBI Taxonomy" id="1684307"/>
    <lineage>
        <taxon>Eukaryota</taxon>
        <taxon>Fungi</taxon>
        <taxon>Dikarya</taxon>
        <taxon>Basidiomycota</taxon>
        <taxon>Ustilaginomycotina</taxon>
        <taxon>Exobasidiomycetes</taxon>
        <taxon>Microstromatales</taxon>
        <taxon>Microstromatales incertae sedis</taxon>
        <taxon>Pseudomicrostroma</taxon>
    </lineage>
</organism>
<feature type="domain" description="L-type lectin-like" evidence="7">
    <location>
        <begin position="57"/>
        <end position="280"/>
    </location>
</feature>
<comment type="subcellular location">
    <subcellularLocation>
        <location evidence="1">Membrane</location>
        <topology evidence="1">Single-pass type I membrane protein</topology>
    </subcellularLocation>
</comment>
<dbReference type="GO" id="GO:0005793">
    <property type="term" value="C:endoplasmic reticulum-Golgi intermediate compartment"/>
    <property type="evidence" value="ECO:0007669"/>
    <property type="project" value="TreeGrafter"/>
</dbReference>
<dbReference type="GO" id="GO:0005789">
    <property type="term" value="C:endoplasmic reticulum membrane"/>
    <property type="evidence" value="ECO:0007669"/>
    <property type="project" value="TreeGrafter"/>
</dbReference>
<dbReference type="Proteomes" id="UP000245942">
    <property type="component" value="Unassembled WGS sequence"/>
</dbReference>
<evidence type="ECO:0000256" key="6">
    <source>
        <dbReference type="SAM" id="Phobius"/>
    </source>
</evidence>
<evidence type="ECO:0000259" key="7">
    <source>
        <dbReference type="PROSITE" id="PS51328"/>
    </source>
</evidence>
<name>A0A316UFU2_9BASI</name>
<evidence type="ECO:0000256" key="4">
    <source>
        <dbReference type="ARBA" id="ARBA00022989"/>
    </source>
</evidence>
<dbReference type="EMBL" id="KZ819324">
    <property type="protein sequence ID" value="PWN22005.1"/>
    <property type="molecule type" value="Genomic_DNA"/>
</dbReference>
<evidence type="ECO:0000313" key="9">
    <source>
        <dbReference type="Proteomes" id="UP000245942"/>
    </source>
</evidence>
<gene>
    <name evidence="8" type="ORF">BCV69DRAFT_281910</name>
</gene>
<dbReference type="GO" id="GO:0005537">
    <property type="term" value="F:D-mannose binding"/>
    <property type="evidence" value="ECO:0007669"/>
    <property type="project" value="TreeGrafter"/>
</dbReference>
<dbReference type="RefSeq" id="XP_025349165.1">
    <property type="nucleotide sequence ID" value="XM_025492163.1"/>
</dbReference>
<dbReference type="STRING" id="1684307.A0A316UFU2"/>
<evidence type="ECO:0000313" key="8">
    <source>
        <dbReference type="EMBL" id="PWN22005.1"/>
    </source>
</evidence>
<keyword evidence="5 6" id="KW-0472">Membrane</keyword>
<protein>
    <recommendedName>
        <fullName evidence="7">L-type lectin-like domain-containing protein</fullName>
    </recommendedName>
</protein>
<dbReference type="InterPro" id="IPR005052">
    <property type="entry name" value="Lectin_leg"/>
</dbReference>
<dbReference type="OrthoDB" id="270293at2759"/>
<dbReference type="InterPro" id="IPR013320">
    <property type="entry name" value="ConA-like_dom_sf"/>
</dbReference>
<evidence type="ECO:0000256" key="5">
    <source>
        <dbReference type="ARBA" id="ARBA00023136"/>
    </source>
</evidence>
<dbReference type="GO" id="GO:0000139">
    <property type="term" value="C:Golgi membrane"/>
    <property type="evidence" value="ECO:0007669"/>
    <property type="project" value="TreeGrafter"/>
</dbReference>
<dbReference type="GeneID" id="37013897"/>
<evidence type="ECO:0000256" key="2">
    <source>
        <dbReference type="ARBA" id="ARBA00022692"/>
    </source>
</evidence>
<dbReference type="PROSITE" id="PS51328">
    <property type="entry name" value="L_LECTIN_LIKE"/>
    <property type="match status" value="1"/>
</dbReference>
<feature type="transmembrane region" description="Helical" evidence="6">
    <location>
        <begin position="325"/>
        <end position="350"/>
    </location>
</feature>
<keyword evidence="3" id="KW-0732">Signal</keyword>
<dbReference type="AlphaFoldDB" id="A0A316UFU2"/>
<keyword evidence="2 6" id="KW-0812">Transmembrane</keyword>
<evidence type="ECO:0000256" key="1">
    <source>
        <dbReference type="ARBA" id="ARBA00004479"/>
    </source>
</evidence>
<proteinExistence type="predicted"/>
<keyword evidence="4 6" id="KW-1133">Transmembrane helix</keyword>
<keyword evidence="9" id="KW-1185">Reference proteome</keyword>
<accession>A0A316UFU2</accession>
<dbReference type="GO" id="GO:0006888">
    <property type="term" value="P:endoplasmic reticulum to Golgi vesicle-mediated transport"/>
    <property type="evidence" value="ECO:0007669"/>
    <property type="project" value="TreeGrafter"/>
</dbReference>
<dbReference type="PANTHER" id="PTHR12223">
    <property type="entry name" value="VESICULAR MANNOSE-BINDING LECTIN"/>
    <property type="match status" value="1"/>
</dbReference>